<comment type="caution">
    <text evidence="4">The sequence shown here is derived from an EMBL/GenBank/DDBJ whole genome shotgun (WGS) entry which is preliminary data.</text>
</comment>
<feature type="transmembrane region" description="Helical" evidence="1">
    <location>
        <begin position="225"/>
        <end position="245"/>
    </location>
</feature>
<feature type="transmembrane region" description="Helical" evidence="1">
    <location>
        <begin position="413"/>
        <end position="432"/>
    </location>
</feature>
<keyword evidence="1" id="KW-0472">Membrane</keyword>
<evidence type="ECO:0000256" key="2">
    <source>
        <dbReference type="SAM" id="SignalP"/>
    </source>
</evidence>
<keyword evidence="1" id="KW-1133">Transmembrane helix</keyword>
<evidence type="ECO:0000256" key="1">
    <source>
        <dbReference type="SAM" id="Phobius"/>
    </source>
</evidence>
<feature type="signal peptide" evidence="2">
    <location>
        <begin position="1"/>
        <end position="28"/>
    </location>
</feature>
<evidence type="ECO:0000313" key="4">
    <source>
        <dbReference type="EMBL" id="MQY31478.1"/>
    </source>
</evidence>
<dbReference type="InterPro" id="IPR048389">
    <property type="entry name" value="YciQ-like_C"/>
</dbReference>
<gene>
    <name evidence="4" type="ORF">NRB56_70870</name>
</gene>
<dbReference type="AlphaFoldDB" id="A0A7K0E0Z8"/>
<keyword evidence="2" id="KW-0732">Signal</keyword>
<feature type="transmembrane region" description="Helical" evidence="1">
    <location>
        <begin position="386"/>
        <end position="407"/>
    </location>
</feature>
<protein>
    <recommendedName>
        <fullName evidence="3">Predicted membrane protein YciQ-like C-terminal domain-containing protein</fullName>
    </recommendedName>
</protein>
<organism evidence="4 5">
    <name type="scientific">Nocardia aurantia</name>
    <dbReference type="NCBI Taxonomy" id="2585199"/>
    <lineage>
        <taxon>Bacteria</taxon>
        <taxon>Bacillati</taxon>
        <taxon>Actinomycetota</taxon>
        <taxon>Actinomycetes</taxon>
        <taxon>Mycobacteriales</taxon>
        <taxon>Nocardiaceae</taxon>
        <taxon>Nocardia</taxon>
    </lineage>
</organism>
<sequence length="534" mass="56273">MLISRGGALGALWLVAAGLFAAGPVAQAQVPADGVTIAAEIKLTDDGLMQVAEKVQVPPGGQFHMVLPLRVAFGDSGERRFTVSDIGATGAGTAKVDGDLFTVDARPGDSSFDYTVHGTVNDAPGSQVFRWTGVLNTDVASITASVISPSFRMGIADCKIGPAGQQQACADVRVEPDGVLTLHKDGLRKGDIIDLSMQLPPGTVPPNADIHDGGGSTAFSFGTPVLVAFGVLVAGVLAAAGFVLWSRREDAAALGAREPVDPVRQTDNRAEFVSPDGVLPGEAGLLLDASADATDLAATVVDLAVRRYLWITPISDSDWRINRVNAADDQLREYEREVYRALLPDGTDSVLVSQLRGRMAANSARGALRADAVANGTLIAAGRRGLAFWLGVVLVAVGVVATVGLAVVGRHALVGVAVALGGVAALVLPRYLPRRTPAGRRLAGQVRALQRGLDSVQAGQIPVDDRELVFSRALPFTIIGGRVDNWIRVFRDLDPTADREPGIYWFGGFERDRNLHRFAGHFPYFITALEGLFA</sequence>
<keyword evidence="5" id="KW-1185">Reference proteome</keyword>
<name>A0A7K0E0Z8_9NOCA</name>
<reference evidence="4 5" key="1">
    <citation type="submission" date="2019-10" db="EMBL/GenBank/DDBJ databases">
        <title>Nocardia macrotermitis sp. nov. and Nocardia aurantia sp. nov., isolated from the gut of fungus growing-termite Macrotermes natalensis.</title>
        <authorList>
            <person name="Benndorf R."/>
            <person name="Schwitalla J."/>
            <person name="Martin K."/>
            <person name="De Beer W."/>
            <person name="Kaster A.-K."/>
            <person name="Vollmers J."/>
            <person name="Poulsen M."/>
            <person name="Beemelmanns C."/>
        </authorList>
    </citation>
    <scope>NUCLEOTIDE SEQUENCE [LARGE SCALE GENOMIC DNA]</scope>
    <source>
        <strain evidence="4 5">RB56</strain>
    </source>
</reference>
<proteinExistence type="predicted"/>
<dbReference type="Pfam" id="PF20990">
    <property type="entry name" value="DUF2207_C"/>
    <property type="match status" value="1"/>
</dbReference>
<feature type="domain" description="Predicted membrane protein YciQ-like C-terminal" evidence="3">
    <location>
        <begin position="274"/>
        <end position="487"/>
    </location>
</feature>
<evidence type="ECO:0000313" key="5">
    <source>
        <dbReference type="Proteomes" id="UP000431401"/>
    </source>
</evidence>
<evidence type="ECO:0000259" key="3">
    <source>
        <dbReference type="Pfam" id="PF20990"/>
    </source>
</evidence>
<dbReference type="Proteomes" id="UP000431401">
    <property type="component" value="Unassembled WGS sequence"/>
</dbReference>
<keyword evidence="1" id="KW-0812">Transmembrane</keyword>
<dbReference type="EMBL" id="WEGI01000020">
    <property type="protein sequence ID" value="MQY31478.1"/>
    <property type="molecule type" value="Genomic_DNA"/>
</dbReference>
<feature type="chain" id="PRO_5029769181" description="Predicted membrane protein YciQ-like C-terminal domain-containing protein" evidence="2">
    <location>
        <begin position="29"/>
        <end position="534"/>
    </location>
</feature>
<accession>A0A7K0E0Z8</accession>